<dbReference type="EC" id="2.1.1.72" evidence="2"/>
<dbReference type="GO" id="GO:0008170">
    <property type="term" value="F:N-methyltransferase activity"/>
    <property type="evidence" value="ECO:0007669"/>
    <property type="project" value="InterPro"/>
</dbReference>
<comment type="caution">
    <text evidence="11">The sequence shown here is derived from an EMBL/GenBank/DDBJ whole genome shotgun (WGS) entry which is preliminary data.</text>
</comment>
<proteinExistence type="inferred from homology"/>
<evidence type="ECO:0000256" key="3">
    <source>
        <dbReference type="ARBA" id="ARBA00022603"/>
    </source>
</evidence>
<evidence type="ECO:0000259" key="10">
    <source>
        <dbReference type="Pfam" id="PF12161"/>
    </source>
</evidence>
<keyword evidence="6" id="KW-0680">Restriction system</keyword>
<evidence type="ECO:0000256" key="4">
    <source>
        <dbReference type="ARBA" id="ARBA00022679"/>
    </source>
</evidence>
<comment type="similarity">
    <text evidence="1">Belongs to the N(4)/N(6)-methyltransferase family.</text>
</comment>
<evidence type="ECO:0000256" key="5">
    <source>
        <dbReference type="ARBA" id="ARBA00022691"/>
    </source>
</evidence>
<dbReference type="PANTHER" id="PTHR42933:SF4">
    <property type="entry name" value="TYPE I RESTRICTION ENZYME ECOKI METHYLASE SUBUNIT"/>
    <property type="match status" value="1"/>
</dbReference>
<dbReference type="SUPFAM" id="SSF53335">
    <property type="entry name" value="S-adenosyl-L-methionine-dependent methyltransferases"/>
    <property type="match status" value="1"/>
</dbReference>
<gene>
    <name evidence="11" type="primary">hsdM_1</name>
    <name evidence="11" type="ORF">AW10_01849</name>
</gene>
<dbReference type="InterPro" id="IPR029063">
    <property type="entry name" value="SAM-dependent_MTases_sf"/>
</dbReference>
<sequence length="523" mass="58248">MTPLKPATSDIVAKLWSLCNVLRDDGVTYHQYVSELTYLLFLKMMEETDQENRLIVRKPPRKGEALRDEAGTRWADLANAAAPDRLEIYEDLLRDYGRHGKGIIQQIYANAGTIITKPATLSKLVTEIDKLNWYSVQREDLGDLYEGLLERNASEKKSGAGQYFTPRELIDSIVAVMQPQLGDAIQDPAAGTGGFLIAANHYLREHNDIDALTEAKQRIYRNETFCGMELVQDTHRLALMNLLLHGIEGGIEFGDTLGEEGSRLPPASLMLSNPPFGTKKGGGLPARGDFTYPTTNKQFCFLQHIYRGLKPGGRAAVVLPDNVLFESNVGTEIRRDLMNKCNLHTILRLPTGIFYAQGVKTNVLFFTRGRSEKGNTKEVWVYDMRANMPQFGKRTPLDRAHFAEFEKAYGADPCVGSESLAQREDSGEAGRWRRFTRQQIDARGDNLDIAWLKDDSAASAHSLRDEPAVLARLAMQELNAAFAELRGILEELGEDPDLPLEELLDTELDAESSTPAGTAETAQ</sequence>
<dbReference type="STRING" id="1454003.AW10_01849"/>
<dbReference type="InterPro" id="IPR038333">
    <property type="entry name" value="T1MK-like_N_sf"/>
</dbReference>
<evidence type="ECO:0000256" key="2">
    <source>
        <dbReference type="ARBA" id="ARBA00011900"/>
    </source>
</evidence>
<keyword evidence="5" id="KW-0949">S-adenosyl-L-methionine</keyword>
<dbReference type="PRINTS" id="PR00507">
    <property type="entry name" value="N12N6MTFRASE"/>
</dbReference>
<keyword evidence="4 11" id="KW-0808">Transferase</keyword>
<evidence type="ECO:0000256" key="7">
    <source>
        <dbReference type="ARBA" id="ARBA00047942"/>
    </source>
</evidence>
<feature type="domain" description="DNA methylase adenine-specific" evidence="9">
    <location>
        <begin position="137"/>
        <end position="422"/>
    </location>
</feature>
<dbReference type="InterPro" id="IPR022749">
    <property type="entry name" value="D12N6_MeTrfase_N"/>
</dbReference>
<dbReference type="Pfam" id="PF12161">
    <property type="entry name" value="HsdM_N"/>
    <property type="match status" value="1"/>
</dbReference>
<dbReference type="Pfam" id="PF02384">
    <property type="entry name" value="N6_Mtase"/>
    <property type="match status" value="1"/>
</dbReference>
<dbReference type="GO" id="GO:0003677">
    <property type="term" value="F:DNA binding"/>
    <property type="evidence" value="ECO:0007669"/>
    <property type="project" value="InterPro"/>
</dbReference>
<dbReference type="InterPro" id="IPR003356">
    <property type="entry name" value="DNA_methylase_A-5"/>
</dbReference>
<dbReference type="InterPro" id="IPR051537">
    <property type="entry name" value="DNA_Adenine_Mtase"/>
</dbReference>
<keyword evidence="3 11" id="KW-0489">Methyltransferase</keyword>
<protein>
    <recommendedName>
        <fullName evidence="2">site-specific DNA-methyltransferase (adenine-specific)</fullName>
        <ecNumber evidence="2">2.1.1.72</ecNumber>
    </recommendedName>
</protein>
<feature type="compositionally biased region" description="Polar residues" evidence="8">
    <location>
        <begin position="512"/>
        <end position="523"/>
    </location>
</feature>
<evidence type="ECO:0000313" key="11">
    <source>
        <dbReference type="EMBL" id="EXI80343.1"/>
    </source>
</evidence>
<feature type="domain" description="N6 adenine-specific DNA methyltransferase N-terminal" evidence="10">
    <location>
        <begin position="12"/>
        <end position="127"/>
    </location>
</feature>
<evidence type="ECO:0000256" key="1">
    <source>
        <dbReference type="ARBA" id="ARBA00006594"/>
    </source>
</evidence>
<accession>A0A011NCF2</accession>
<dbReference type="PANTHER" id="PTHR42933">
    <property type="entry name" value="SLR6095 PROTEIN"/>
    <property type="match status" value="1"/>
</dbReference>
<feature type="compositionally biased region" description="Acidic residues" evidence="8">
    <location>
        <begin position="497"/>
        <end position="510"/>
    </location>
</feature>
<dbReference type="Gene3D" id="1.20.1260.30">
    <property type="match status" value="1"/>
</dbReference>
<evidence type="ECO:0000313" key="12">
    <source>
        <dbReference type="Proteomes" id="UP000021816"/>
    </source>
</evidence>
<comment type="catalytic activity">
    <reaction evidence="7">
        <text>a 2'-deoxyadenosine in DNA + S-adenosyl-L-methionine = an N(6)-methyl-2'-deoxyadenosine in DNA + S-adenosyl-L-homocysteine + H(+)</text>
        <dbReference type="Rhea" id="RHEA:15197"/>
        <dbReference type="Rhea" id="RHEA-COMP:12418"/>
        <dbReference type="Rhea" id="RHEA-COMP:12419"/>
        <dbReference type="ChEBI" id="CHEBI:15378"/>
        <dbReference type="ChEBI" id="CHEBI:57856"/>
        <dbReference type="ChEBI" id="CHEBI:59789"/>
        <dbReference type="ChEBI" id="CHEBI:90615"/>
        <dbReference type="ChEBI" id="CHEBI:90616"/>
        <dbReference type="EC" id="2.1.1.72"/>
    </reaction>
</comment>
<dbReference type="PATRIC" id="fig|1454003.3.peg.1898"/>
<evidence type="ECO:0000256" key="8">
    <source>
        <dbReference type="SAM" id="MobiDB-lite"/>
    </source>
</evidence>
<evidence type="ECO:0000256" key="6">
    <source>
        <dbReference type="ARBA" id="ARBA00022747"/>
    </source>
</evidence>
<dbReference type="Gene3D" id="3.40.50.150">
    <property type="entry name" value="Vaccinia Virus protein VP39"/>
    <property type="match status" value="1"/>
</dbReference>
<dbReference type="GO" id="GO:0009307">
    <property type="term" value="P:DNA restriction-modification system"/>
    <property type="evidence" value="ECO:0007669"/>
    <property type="project" value="UniProtKB-KW"/>
</dbReference>
<name>A0A011NCF2_9PROT</name>
<organism evidence="11 12">
    <name type="scientific">Candidatus Accumulibacter appositus</name>
    <dbReference type="NCBI Taxonomy" id="1454003"/>
    <lineage>
        <taxon>Bacteria</taxon>
        <taxon>Pseudomonadati</taxon>
        <taxon>Pseudomonadota</taxon>
        <taxon>Betaproteobacteria</taxon>
        <taxon>Candidatus Accumulibacter</taxon>
    </lineage>
</organism>
<dbReference type="Proteomes" id="UP000021816">
    <property type="component" value="Unassembled WGS sequence"/>
</dbReference>
<dbReference type="EMBL" id="JEMX01000036">
    <property type="protein sequence ID" value="EXI80343.1"/>
    <property type="molecule type" value="Genomic_DNA"/>
</dbReference>
<feature type="region of interest" description="Disordered" evidence="8">
    <location>
        <begin position="497"/>
        <end position="523"/>
    </location>
</feature>
<dbReference type="GO" id="GO:0009007">
    <property type="term" value="F:site-specific DNA-methyltransferase (adenine-specific) activity"/>
    <property type="evidence" value="ECO:0007669"/>
    <property type="project" value="UniProtKB-EC"/>
</dbReference>
<reference evidence="11 12" key="1">
    <citation type="submission" date="2014-02" db="EMBL/GenBank/DDBJ databases">
        <title>Expanding our view of genomic diversity in Candidatus Accumulibacter clades.</title>
        <authorList>
            <person name="Skennerton C.T."/>
            <person name="Barr J.J."/>
            <person name="Slater F.R."/>
            <person name="Bond P.L."/>
            <person name="Tyson G.W."/>
        </authorList>
    </citation>
    <scope>NUCLEOTIDE SEQUENCE [LARGE SCALE GENOMIC DNA]</scope>
    <source>
        <strain evidence="12">BA-92</strain>
    </source>
</reference>
<evidence type="ECO:0000259" key="9">
    <source>
        <dbReference type="Pfam" id="PF02384"/>
    </source>
</evidence>
<dbReference type="GO" id="GO:0032259">
    <property type="term" value="P:methylation"/>
    <property type="evidence" value="ECO:0007669"/>
    <property type="project" value="UniProtKB-KW"/>
</dbReference>
<dbReference type="AlphaFoldDB" id="A0A011NCF2"/>